<dbReference type="Pfam" id="PF05159">
    <property type="entry name" value="Capsule_synth"/>
    <property type="match status" value="1"/>
</dbReference>
<accession>A0A1Y5SBP8</accession>
<evidence type="ECO:0000313" key="1">
    <source>
        <dbReference type="EMBL" id="SLN37095.1"/>
    </source>
</evidence>
<dbReference type="RefSeq" id="WP_085836179.1">
    <property type="nucleotide sequence ID" value="NZ_FWFS01000004.1"/>
</dbReference>
<dbReference type="GO" id="GO:0015774">
    <property type="term" value="P:polysaccharide transport"/>
    <property type="evidence" value="ECO:0007669"/>
    <property type="project" value="InterPro"/>
</dbReference>
<keyword evidence="2" id="KW-1185">Reference proteome</keyword>
<dbReference type="OrthoDB" id="9794206at2"/>
<evidence type="ECO:0000313" key="2">
    <source>
        <dbReference type="Proteomes" id="UP000193862"/>
    </source>
</evidence>
<dbReference type="CDD" id="cd16441">
    <property type="entry name" value="beta_Kdo_transferase_KpsS"/>
    <property type="match status" value="1"/>
</dbReference>
<dbReference type="InterPro" id="IPR007833">
    <property type="entry name" value="Capsule_polysaccharide_synth"/>
</dbReference>
<dbReference type="GO" id="GO:0000271">
    <property type="term" value="P:polysaccharide biosynthetic process"/>
    <property type="evidence" value="ECO:0007669"/>
    <property type="project" value="InterPro"/>
</dbReference>
<proteinExistence type="predicted"/>
<dbReference type="AlphaFoldDB" id="A0A1Y5SBP8"/>
<name>A0A1Y5SBP8_9RHOB</name>
<sequence length="442" mass="49927">MVASRAGETPQVAPPTAKTPKVFAMLQGPHGPFFWRLGRMLRFAGAQVWRIGFNAGDRAFWFDSKTFVPFTGAPDDWAAGFGALVAEKGITDIVLYGDTRPAHAIAIAQARKLGLTVHVFEEGYLRPWWITYERDGSNGNSALMSLSVADMQAALALQDHDNTEAPAHWGDMRHHVFYGALYHFFVLFRNGQFRKFRRHRELSVTQEFKLYFKRLALMPLHWATRVWSTRRVKQGGYPYHIALMQLEHDSSFLFHSPFETMPEFIEAVVAGFARGAPQHHHLVFKAHPLETGRRNLAREVNARARVHGVVGRVHYVRGGKLAQLLDHARSAVTVNSTAAQQVLWRGLPVKVFGAAVFDKPEFVSTQDLPDFFAHPARPDTRAYRDYRQFLLETSQVPGGFYSASGRRQLLRLVVDMMLAREDPYQALATGTAAPRQPVRPVK</sequence>
<gene>
    <name evidence="1" type="ORF">AQS8620_01345</name>
</gene>
<dbReference type="Proteomes" id="UP000193862">
    <property type="component" value="Unassembled WGS sequence"/>
</dbReference>
<protein>
    <submittedName>
        <fullName evidence="1">Capsule polysaccharide biosynthesis protein</fullName>
    </submittedName>
</protein>
<organism evidence="1 2">
    <name type="scientific">Aquimixticola soesokkakensis</name>
    <dbReference type="NCBI Taxonomy" id="1519096"/>
    <lineage>
        <taxon>Bacteria</taxon>
        <taxon>Pseudomonadati</taxon>
        <taxon>Pseudomonadota</taxon>
        <taxon>Alphaproteobacteria</taxon>
        <taxon>Rhodobacterales</taxon>
        <taxon>Paracoccaceae</taxon>
        <taxon>Aquimixticola</taxon>
    </lineage>
</organism>
<reference evidence="1 2" key="1">
    <citation type="submission" date="2017-03" db="EMBL/GenBank/DDBJ databases">
        <authorList>
            <person name="Afonso C.L."/>
            <person name="Miller P.J."/>
            <person name="Scott M.A."/>
            <person name="Spackman E."/>
            <person name="Goraichik I."/>
            <person name="Dimitrov K.M."/>
            <person name="Suarez D.L."/>
            <person name="Swayne D.E."/>
        </authorList>
    </citation>
    <scope>NUCLEOTIDE SEQUENCE [LARGE SCALE GENOMIC DNA]</scope>
    <source>
        <strain evidence="1 2">CECT 8620</strain>
    </source>
</reference>
<dbReference type="EMBL" id="FWFS01000004">
    <property type="protein sequence ID" value="SLN37095.1"/>
    <property type="molecule type" value="Genomic_DNA"/>
</dbReference>